<sequence length="165" mass="17939">MTDDNDSSLTSFQSIDDAYENVKYTNYGRRETSMDSRLSGGSTHSEVITTSDRKKKGLFGKLKQLTRSSHSVDRDSDTSQFDPGSDTSLDDSRNLKDRITGIFKKSGSTSRANSVEKKLPPSGNLSDSGGSRTLLVPRASPSRSESGGMKKVPPGSAPIMRKVRK</sequence>
<dbReference type="GeneID" id="103523897"/>
<feature type="compositionally biased region" description="Polar residues" evidence="1">
    <location>
        <begin position="78"/>
        <end position="87"/>
    </location>
</feature>
<protein>
    <submittedName>
        <fullName evidence="3">Uncharacterized protein LOC103523897</fullName>
    </submittedName>
</protein>
<dbReference type="KEGG" id="dci:103523897"/>
<gene>
    <name evidence="3" type="primary">LOC103523897</name>
</gene>
<name>A0A1S3DT90_DIACI</name>
<proteinExistence type="predicted"/>
<dbReference type="PaxDb" id="121845-A0A1S3DT90"/>
<feature type="region of interest" description="Disordered" evidence="1">
    <location>
        <begin position="30"/>
        <end position="165"/>
    </location>
</feature>
<evidence type="ECO:0000313" key="2">
    <source>
        <dbReference type="Proteomes" id="UP000079169"/>
    </source>
</evidence>
<organism evidence="2 3">
    <name type="scientific">Diaphorina citri</name>
    <name type="common">Asian citrus psyllid</name>
    <dbReference type="NCBI Taxonomy" id="121845"/>
    <lineage>
        <taxon>Eukaryota</taxon>
        <taxon>Metazoa</taxon>
        <taxon>Ecdysozoa</taxon>
        <taxon>Arthropoda</taxon>
        <taxon>Hexapoda</taxon>
        <taxon>Insecta</taxon>
        <taxon>Pterygota</taxon>
        <taxon>Neoptera</taxon>
        <taxon>Paraneoptera</taxon>
        <taxon>Hemiptera</taxon>
        <taxon>Sternorrhyncha</taxon>
        <taxon>Psylloidea</taxon>
        <taxon>Psyllidae</taxon>
        <taxon>Diaphorininae</taxon>
        <taxon>Diaphorina</taxon>
    </lineage>
</organism>
<feature type="compositionally biased region" description="Polar residues" evidence="1">
    <location>
        <begin position="35"/>
        <end position="50"/>
    </location>
</feature>
<keyword evidence="2" id="KW-1185">Reference proteome</keyword>
<dbReference type="Proteomes" id="UP000079169">
    <property type="component" value="Unplaced"/>
</dbReference>
<evidence type="ECO:0000256" key="1">
    <source>
        <dbReference type="SAM" id="MobiDB-lite"/>
    </source>
</evidence>
<evidence type="ECO:0000313" key="3">
    <source>
        <dbReference type="RefSeq" id="XP_008487126.1"/>
    </source>
</evidence>
<dbReference type="STRING" id="121845.A0A1S3DT90"/>
<dbReference type="AlphaFoldDB" id="A0A1S3DT90"/>
<feature type="compositionally biased region" description="Basic and acidic residues" evidence="1">
    <location>
        <begin position="90"/>
        <end position="99"/>
    </location>
</feature>
<dbReference type="OMA" id="RLIWKQD"/>
<reference evidence="3" key="1">
    <citation type="submission" date="2025-08" db="UniProtKB">
        <authorList>
            <consortium name="RefSeq"/>
        </authorList>
    </citation>
    <scope>IDENTIFICATION</scope>
</reference>
<accession>A0A1S3DT90</accession>
<dbReference type="RefSeq" id="XP_008487126.1">
    <property type="nucleotide sequence ID" value="XM_008488904.3"/>
</dbReference>